<feature type="active site" description="Proton acceptor" evidence="7">
    <location>
        <position position="241"/>
    </location>
</feature>
<dbReference type="InterPro" id="IPR020573">
    <property type="entry name" value="UDP_GlcNAc_AcTrfase_non-rep"/>
</dbReference>
<organism evidence="9 10">
    <name type="scientific">Gloeobacter morelensis MG652769</name>
    <dbReference type="NCBI Taxonomy" id="2781736"/>
    <lineage>
        <taxon>Bacteria</taxon>
        <taxon>Bacillati</taxon>
        <taxon>Cyanobacteriota</taxon>
        <taxon>Cyanophyceae</taxon>
        <taxon>Gloeobacterales</taxon>
        <taxon>Gloeobacteraceae</taxon>
        <taxon>Gloeobacter</taxon>
        <taxon>Gloeobacter morelensis</taxon>
    </lineage>
</organism>
<dbReference type="InterPro" id="IPR001451">
    <property type="entry name" value="Hexapep"/>
</dbReference>
<evidence type="ECO:0000256" key="4">
    <source>
        <dbReference type="ARBA" id="ARBA00022737"/>
    </source>
</evidence>
<dbReference type="CDD" id="cd03352">
    <property type="entry name" value="LbH_LpxD"/>
    <property type="match status" value="1"/>
</dbReference>
<dbReference type="Gene3D" id="2.160.10.10">
    <property type="entry name" value="Hexapeptide repeat proteins"/>
    <property type="match status" value="1"/>
</dbReference>
<keyword evidence="10" id="KW-1185">Reference proteome</keyword>
<evidence type="ECO:0000313" key="9">
    <source>
        <dbReference type="EMBL" id="UFP94860.1"/>
    </source>
</evidence>
<evidence type="ECO:0000256" key="6">
    <source>
        <dbReference type="ARBA" id="ARBA00023315"/>
    </source>
</evidence>
<reference evidence="9 10" key="1">
    <citation type="journal article" date="2021" name="Genome Biol. Evol.">
        <title>Complete Genome Sequencing of a Novel Gloeobacter Species from a Waterfall Cave in Mexico.</title>
        <authorList>
            <person name="Saw J.H."/>
            <person name="Cardona T."/>
            <person name="Montejano G."/>
        </authorList>
    </citation>
    <scope>NUCLEOTIDE SEQUENCE [LARGE SCALE GENOMIC DNA]</scope>
    <source>
        <strain evidence="9">MG652769</strain>
    </source>
</reference>
<dbReference type="GO" id="GO:0103118">
    <property type="term" value="F:UDP-3-O-[(3R)-3-hydroxyacyl]-glucosamine N-acyltransferase activity"/>
    <property type="evidence" value="ECO:0007669"/>
    <property type="project" value="UniProtKB-EC"/>
</dbReference>
<keyword evidence="6 7" id="KW-0012">Acyltransferase</keyword>
<comment type="subunit">
    <text evidence="7">Homotrimer.</text>
</comment>
<dbReference type="Pfam" id="PF00132">
    <property type="entry name" value="Hexapep"/>
    <property type="match status" value="1"/>
</dbReference>
<name>A0ABY3PME8_9CYAN</name>
<dbReference type="NCBIfam" id="TIGR01853">
    <property type="entry name" value="lipid_A_lpxD"/>
    <property type="match status" value="1"/>
</dbReference>
<dbReference type="EC" id="2.3.1.191" evidence="7"/>
<dbReference type="NCBIfam" id="NF002060">
    <property type="entry name" value="PRK00892.1"/>
    <property type="match status" value="1"/>
</dbReference>
<evidence type="ECO:0000256" key="3">
    <source>
        <dbReference type="ARBA" id="ARBA00022679"/>
    </source>
</evidence>
<protein>
    <recommendedName>
        <fullName evidence="7">UDP-3-O-acylglucosamine N-acyltransferase</fullName>
        <ecNumber evidence="7">2.3.1.191</ecNumber>
    </recommendedName>
</protein>
<evidence type="ECO:0000313" key="10">
    <source>
        <dbReference type="Proteomes" id="UP001054846"/>
    </source>
</evidence>
<accession>A0ABY3PME8</accession>
<evidence type="ECO:0000256" key="1">
    <source>
        <dbReference type="ARBA" id="ARBA00022516"/>
    </source>
</evidence>
<keyword evidence="3 7" id="KW-0808">Transferase</keyword>
<keyword evidence="2 7" id="KW-0441">Lipid A biosynthesis</keyword>
<dbReference type="InterPro" id="IPR011004">
    <property type="entry name" value="Trimer_LpxA-like_sf"/>
</dbReference>
<comment type="pathway">
    <text evidence="7">Bacterial outer membrane biogenesis; LPS lipid A biosynthesis.</text>
</comment>
<dbReference type="Proteomes" id="UP001054846">
    <property type="component" value="Chromosome"/>
</dbReference>
<evidence type="ECO:0000256" key="5">
    <source>
        <dbReference type="ARBA" id="ARBA00023098"/>
    </source>
</evidence>
<evidence type="ECO:0000256" key="7">
    <source>
        <dbReference type="HAMAP-Rule" id="MF_00523"/>
    </source>
</evidence>
<evidence type="ECO:0000256" key="2">
    <source>
        <dbReference type="ARBA" id="ARBA00022556"/>
    </source>
</evidence>
<feature type="domain" description="UDP-3-O-[3-hydroxymyristoyl] glucosamine N-acyltransferase non-repeat region" evidence="8">
    <location>
        <begin position="26"/>
        <end position="88"/>
    </location>
</feature>
<dbReference type="SUPFAM" id="SSF51161">
    <property type="entry name" value="Trimeric LpxA-like enzymes"/>
    <property type="match status" value="1"/>
</dbReference>
<sequence>MGVQFSAAELTDLVGGELSGDPGRLVVGARPPEEAEGGDLTFALDLHARKLIETTRAGVAITPVRWPFEHLTQIVVANPRLAMAQVLAHMFPQPIAMPPAGIHPSAVVHPSALVHPSASVAALVYVGPRAAVGAETRLFPGVYVGAEAVVGSGCLIYPNVVLMDGICLGDRVVIHAGSVLGSDGYGFVPTGERHLKVPQVGTVVIGDDVEVGANVAVDRATMGQTEIQTGTKIDNLVHIGHNDRIGRHCLIVSQVGLAGSVKVGDRTVIAGQAGVANQTNVGADCLVLARSGVTKDLPDHSKVSGFPAQDHLLELKQQAARSRLPQIVEQMRQMQRRIEQLEVQLLGRL</sequence>
<dbReference type="RefSeq" id="WP_230841925.1">
    <property type="nucleotide sequence ID" value="NZ_CP063845.1"/>
</dbReference>
<comment type="function">
    <text evidence="7">Catalyzes the N-acylation of UDP-3-O-acylglucosamine using 3-hydroxyacyl-ACP as the acyl donor. Is involved in the biosynthesis of lipid A, a phosphorylated glycolipid that anchors the lipopolysaccharide to the outer membrane of the cell.</text>
</comment>
<dbReference type="EMBL" id="CP063845">
    <property type="protein sequence ID" value="UFP94860.1"/>
    <property type="molecule type" value="Genomic_DNA"/>
</dbReference>
<comment type="similarity">
    <text evidence="7">Belongs to the transferase hexapeptide repeat family. LpxD subfamily.</text>
</comment>
<comment type="catalytic activity">
    <reaction evidence="7">
        <text>a UDP-3-O-[(3R)-3-hydroxyacyl]-alpha-D-glucosamine + a (3R)-hydroxyacyl-[ACP] = a UDP-2-N,3-O-bis[(3R)-3-hydroxyacyl]-alpha-D-glucosamine + holo-[ACP] + H(+)</text>
        <dbReference type="Rhea" id="RHEA:53836"/>
        <dbReference type="Rhea" id="RHEA-COMP:9685"/>
        <dbReference type="Rhea" id="RHEA-COMP:9945"/>
        <dbReference type="ChEBI" id="CHEBI:15378"/>
        <dbReference type="ChEBI" id="CHEBI:64479"/>
        <dbReference type="ChEBI" id="CHEBI:78827"/>
        <dbReference type="ChEBI" id="CHEBI:137740"/>
        <dbReference type="ChEBI" id="CHEBI:137748"/>
        <dbReference type="EC" id="2.3.1.191"/>
    </reaction>
</comment>
<keyword evidence="4 7" id="KW-0677">Repeat</keyword>
<keyword evidence="1 7" id="KW-0444">Lipid biosynthesis</keyword>
<dbReference type="PANTHER" id="PTHR43378">
    <property type="entry name" value="UDP-3-O-ACYLGLUCOSAMINE N-ACYLTRANSFERASE"/>
    <property type="match status" value="1"/>
</dbReference>
<proteinExistence type="inferred from homology"/>
<dbReference type="PANTHER" id="PTHR43378:SF2">
    <property type="entry name" value="UDP-3-O-ACYLGLUCOSAMINE N-ACYLTRANSFERASE 1, MITOCHONDRIAL-RELATED"/>
    <property type="match status" value="1"/>
</dbReference>
<keyword evidence="5 7" id="KW-0443">Lipid metabolism</keyword>
<evidence type="ECO:0000259" key="8">
    <source>
        <dbReference type="Pfam" id="PF04613"/>
    </source>
</evidence>
<dbReference type="HAMAP" id="MF_00523">
    <property type="entry name" value="LpxD"/>
    <property type="match status" value="1"/>
</dbReference>
<dbReference type="Pfam" id="PF04613">
    <property type="entry name" value="LpxD"/>
    <property type="match status" value="1"/>
</dbReference>
<gene>
    <name evidence="7 9" type="primary">lpxD</name>
    <name evidence="9" type="ORF">ISF26_01005</name>
</gene>
<dbReference type="Gene3D" id="3.40.1390.10">
    <property type="entry name" value="MurE/MurF, N-terminal domain"/>
    <property type="match status" value="1"/>
</dbReference>
<dbReference type="InterPro" id="IPR007691">
    <property type="entry name" value="LpxD"/>
</dbReference>